<sequence length="581" mass="63456">MGQPAPTWNTLEDCPLRTTASLVVRIISDAILQLGLCNMALIRADYSSFSHGNFASGPFLYSQTVPSDLNGSVWDTTTAEGTQNFHGDAEDFPFSFGHITPRGNGQDHIDVVDDISSKWIAAEEAPAVVSEPMRRISSRSSAGSHSHKHRTLKAASQQKNRPTILSGVSHGSHMSSYDILGNGHMEAYLLDSDAHSVTSQMYYPSLPMGVGMASDGLPYSPEVIATGMPQQHMDPTHMQLDFEASLGNSPTASWASSFSPGEESRMSSPAVPEDSWANVPLGTSPQAGTSSPIMDGQSPSLHRGLIGSEDSYGTDLMDNSFLPPAFTRRSSGDGESSARDHPLYKNAMPKADGLFHCPWEGNSSCNHKAEKLKCNYDKFVDSHLKPYRCKIDSCENARFSSTACLLRHEREAHAMHGHGDKPYLCTYEGCDRAVPGCGFPRNWNLRDHMRRVHNDNGQSLSSGAPSSSSGRGSTAHSTKGRKRKSKDSTELSSHGRKPVSKTSAADDAAAAARAAEQPLIEQWYEHRSALQEYLQRYDNPAAFELLDQTGEAGEHFTSMEKISRKLKKSRESHRRAYHHSG</sequence>
<feature type="region of interest" description="Disordered" evidence="1">
    <location>
        <begin position="130"/>
        <end position="159"/>
    </location>
</feature>
<keyword evidence="4" id="KW-1185">Reference proteome</keyword>
<protein>
    <submittedName>
        <fullName evidence="3">C2H2 transcription factor</fullName>
    </submittedName>
</protein>
<feature type="compositionally biased region" description="Polar residues" evidence="1">
    <location>
        <begin position="281"/>
        <end position="295"/>
    </location>
</feature>
<dbReference type="Pfam" id="PF26176">
    <property type="entry name" value="zf_C2H2_17_2"/>
    <property type="match status" value="1"/>
</dbReference>
<reference evidence="3 4" key="1">
    <citation type="submission" date="2023-01" db="EMBL/GenBank/DDBJ databases">
        <title>Analysis of 21 Apiospora genomes using comparative genomics revels a genus with tremendous synthesis potential of carbohydrate active enzymes and secondary metabolites.</title>
        <authorList>
            <person name="Sorensen T."/>
        </authorList>
    </citation>
    <scope>NUCLEOTIDE SEQUENCE [LARGE SCALE GENOMIC DNA]</scope>
    <source>
        <strain evidence="3 4">CBS 135458</strain>
    </source>
</reference>
<feature type="region of interest" description="Disordered" evidence="1">
    <location>
        <begin position="561"/>
        <end position="581"/>
    </location>
</feature>
<proteinExistence type="predicted"/>
<accession>A0ABR1TVC8</accession>
<dbReference type="RefSeq" id="XP_066712085.1">
    <property type="nucleotide sequence ID" value="XM_066862975.1"/>
</dbReference>
<dbReference type="Pfam" id="PF26177">
    <property type="entry name" value="zf_C2H2_17_1st"/>
    <property type="match status" value="1"/>
</dbReference>
<dbReference type="Proteomes" id="UP001480595">
    <property type="component" value="Unassembled WGS sequence"/>
</dbReference>
<evidence type="ECO:0000259" key="2">
    <source>
        <dbReference type="SMART" id="SM00355"/>
    </source>
</evidence>
<feature type="region of interest" description="Disordered" evidence="1">
    <location>
        <begin position="453"/>
        <end position="510"/>
    </location>
</feature>
<dbReference type="InterPro" id="IPR059009">
    <property type="entry name" value="Znf_C2H2_17_1st"/>
</dbReference>
<feature type="region of interest" description="Disordered" evidence="1">
    <location>
        <begin position="247"/>
        <end position="295"/>
    </location>
</feature>
<evidence type="ECO:0000313" key="4">
    <source>
        <dbReference type="Proteomes" id="UP001480595"/>
    </source>
</evidence>
<feature type="domain" description="C2H2-type" evidence="2">
    <location>
        <begin position="387"/>
        <end position="413"/>
    </location>
</feature>
<evidence type="ECO:0000313" key="3">
    <source>
        <dbReference type="EMBL" id="KAK8049836.1"/>
    </source>
</evidence>
<feature type="compositionally biased region" description="Polar residues" evidence="1">
    <location>
        <begin position="247"/>
        <end position="259"/>
    </location>
</feature>
<feature type="compositionally biased region" description="Basic residues" evidence="1">
    <location>
        <begin position="564"/>
        <end position="581"/>
    </location>
</feature>
<gene>
    <name evidence="3" type="ORF">PG994_011566</name>
</gene>
<organism evidence="3 4">
    <name type="scientific">Apiospora phragmitis</name>
    <dbReference type="NCBI Taxonomy" id="2905665"/>
    <lineage>
        <taxon>Eukaryota</taxon>
        <taxon>Fungi</taxon>
        <taxon>Dikarya</taxon>
        <taxon>Ascomycota</taxon>
        <taxon>Pezizomycotina</taxon>
        <taxon>Sordariomycetes</taxon>
        <taxon>Xylariomycetidae</taxon>
        <taxon>Amphisphaeriales</taxon>
        <taxon>Apiosporaceae</taxon>
        <taxon>Apiospora</taxon>
    </lineage>
</organism>
<dbReference type="SMART" id="SM00355">
    <property type="entry name" value="ZnF_C2H2"/>
    <property type="match status" value="2"/>
</dbReference>
<feature type="compositionally biased region" description="Low complexity" evidence="1">
    <location>
        <begin position="457"/>
        <end position="473"/>
    </location>
</feature>
<evidence type="ECO:0000256" key="1">
    <source>
        <dbReference type="SAM" id="MobiDB-lite"/>
    </source>
</evidence>
<dbReference type="InterPro" id="IPR013087">
    <property type="entry name" value="Znf_C2H2_type"/>
</dbReference>
<dbReference type="Gene3D" id="3.30.160.60">
    <property type="entry name" value="Classic Zinc Finger"/>
    <property type="match status" value="1"/>
</dbReference>
<dbReference type="InterPro" id="IPR059095">
    <property type="entry name" value="Znf_C2H2_17_2nd"/>
</dbReference>
<dbReference type="GeneID" id="92096038"/>
<feature type="domain" description="C2H2-type" evidence="2">
    <location>
        <begin position="423"/>
        <end position="453"/>
    </location>
</feature>
<comment type="caution">
    <text evidence="3">The sequence shown here is derived from an EMBL/GenBank/DDBJ whole genome shotgun (WGS) entry which is preliminary data.</text>
</comment>
<name>A0ABR1TVC8_9PEZI</name>
<dbReference type="EMBL" id="JAQQWL010000011">
    <property type="protein sequence ID" value="KAK8049836.1"/>
    <property type="molecule type" value="Genomic_DNA"/>
</dbReference>